<evidence type="ECO:0000313" key="3">
    <source>
        <dbReference type="EMBL" id="GBG72553.1"/>
    </source>
</evidence>
<name>A0A388KRJ0_CHABU</name>
<evidence type="ECO:0000259" key="2">
    <source>
        <dbReference type="Pfam" id="PF17919"/>
    </source>
</evidence>
<accession>A0A388KRJ0</accession>
<dbReference type="AlphaFoldDB" id="A0A388KRJ0"/>
<dbReference type="PANTHER" id="PTHR37984:SF5">
    <property type="entry name" value="PROTEIN NYNRIN-LIKE"/>
    <property type="match status" value="1"/>
</dbReference>
<dbReference type="Gene3D" id="3.30.70.270">
    <property type="match status" value="2"/>
</dbReference>
<evidence type="ECO:0000256" key="1">
    <source>
        <dbReference type="ARBA" id="ARBA00023268"/>
    </source>
</evidence>
<dbReference type="InterPro" id="IPR041577">
    <property type="entry name" value="RT_RNaseH_2"/>
</dbReference>
<dbReference type="SUPFAM" id="SSF56672">
    <property type="entry name" value="DNA/RNA polymerases"/>
    <property type="match status" value="1"/>
</dbReference>
<dbReference type="PANTHER" id="PTHR37984">
    <property type="entry name" value="PROTEIN CBG26694"/>
    <property type="match status" value="1"/>
</dbReference>
<feature type="domain" description="Reverse transcriptase/retrotransposon-derived protein RNase H-like" evidence="2">
    <location>
        <begin position="202"/>
        <end position="258"/>
    </location>
</feature>
<dbReference type="Gramene" id="GBG72553">
    <property type="protein sequence ID" value="GBG72553"/>
    <property type="gene ID" value="CBR_g12123"/>
</dbReference>
<protein>
    <recommendedName>
        <fullName evidence="2">Reverse transcriptase/retrotransposon-derived protein RNase H-like domain-containing protein</fullName>
    </recommendedName>
</protein>
<evidence type="ECO:0000313" key="4">
    <source>
        <dbReference type="Proteomes" id="UP000265515"/>
    </source>
</evidence>
<proteinExistence type="predicted"/>
<keyword evidence="1" id="KW-0511">Multifunctional enzyme</keyword>
<keyword evidence="4" id="KW-1185">Reference proteome</keyword>
<dbReference type="EMBL" id="BFEA01000167">
    <property type="protein sequence ID" value="GBG72553.1"/>
    <property type="molecule type" value="Genomic_DNA"/>
</dbReference>
<dbReference type="Proteomes" id="UP000265515">
    <property type="component" value="Unassembled WGS sequence"/>
</dbReference>
<sequence>MPLVMSTAFRSTSRSRPMPFASSTRNDVDIHNFLSRWFLGAPYERIRLQNMREFVAHGFYHRPLSELSAAYQEAVDEHVREVEAAWGIKFQEGMDSGIAFMAHTREPLRVLEKLREANFNINAKKCEWAKTQVLYLGHVLDGDGIKPEDSKMAAIKDWPTPHTLTELRSFLGLANYYRKFVRNFSAIAALRRLLKKEAIWQWDKDYTSALKRLKRALIEYPVLKVVDPSLPFVVTTDASQYGIGAVLQQDDGNGYRPV</sequence>
<comment type="caution">
    <text evidence="3">The sequence shown here is derived from an EMBL/GenBank/DDBJ whole genome shotgun (WGS) entry which is preliminary data.</text>
</comment>
<dbReference type="FunFam" id="3.30.70.270:FF:000020">
    <property type="entry name" value="Transposon Tf2-6 polyprotein-like Protein"/>
    <property type="match status" value="1"/>
</dbReference>
<dbReference type="InterPro" id="IPR043128">
    <property type="entry name" value="Rev_trsase/Diguanyl_cyclase"/>
</dbReference>
<dbReference type="InterPro" id="IPR050951">
    <property type="entry name" value="Retrovirus_Pol_polyprotein"/>
</dbReference>
<dbReference type="InterPro" id="IPR043502">
    <property type="entry name" value="DNA/RNA_pol_sf"/>
</dbReference>
<gene>
    <name evidence="3" type="ORF">CBR_g12123</name>
</gene>
<dbReference type="GO" id="GO:0003824">
    <property type="term" value="F:catalytic activity"/>
    <property type="evidence" value="ECO:0007669"/>
    <property type="project" value="UniProtKB-KW"/>
</dbReference>
<dbReference type="OrthoDB" id="1909920at2759"/>
<dbReference type="Pfam" id="PF17919">
    <property type="entry name" value="RT_RNaseH_2"/>
    <property type="match status" value="1"/>
</dbReference>
<reference evidence="3 4" key="1">
    <citation type="journal article" date="2018" name="Cell">
        <title>The Chara Genome: Secondary Complexity and Implications for Plant Terrestrialization.</title>
        <authorList>
            <person name="Nishiyama T."/>
            <person name="Sakayama H."/>
            <person name="Vries J.D."/>
            <person name="Buschmann H."/>
            <person name="Saint-Marcoux D."/>
            <person name="Ullrich K.K."/>
            <person name="Haas F.B."/>
            <person name="Vanderstraeten L."/>
            <person name="Becker D."/>
            <person name="Lang D."/>
            <person name="Vosolsobe S."/>
            <person name="Rombauts S."/>
            <person name="Wilhelmsson P.K.I."/>
            <person name="Janitza P."/>
            <person name="Kern R."/>
            <person name="Heyl A."/>
            <person name="Rumpler F."/>
            <person name="Villalobos L.I.A.C."/>
            <person name="Clay J.M."/>
            <person name="Skokan R."/>
            <person name="Toyoda A."/>
            <person name="Suzuki Y."/>
            <person name="Kagoshima H."/>
            <person name="Schijlen E."/>
            <person name="Tajeshwar N."/>
            <person name="Catarino B."/>
            <person name="Hetherington A.J."/>
            <person name="Saltykova A."/>
            <person name="Bonnot C."/>
            <person name="Breuninger H."/>
            <person name="Symeonidi A."/>
            <person name="Radhakrishnan G.V."/>
            <person name="Van Nieuwerburgh F."/>
            <person name="Deforce D."/>
            <person name="Chang C."/>
            <person name="Karol K.G."/>
            <person name="Hedrich R."/>
            <person name="Ulvskov P."/>
            <person name="Glockner G."/>
            <person name="Delwiche C.F."/>
            <person name="Petrasek J."/>
            <person name="Van de Peer Y."/>
            <person name="Friml J."/>
            <person name="Beilby M."/>
            <person name="Dolan L."/>
            <person name="Kohara Y."/>
            <person name="Sugano S."/>
            <person name="Fujiyama A."/>
            <person name="Delaux P.-M."/>
            <person name="Quint M."/>
            <person name="TheiBen G."/>
            <person name="Hagemann M."/>
            <person name="Harholt J."/>
            <person name="Dunand C."/>
            <person name="Zachgo S."/>
            <person name="Langdale J."/>
            <person name="Maumus F."/>
            <person name="Straeten D.V.D."/>
            <person name="Gould S.B."/>
            <person name="Rensing S.A."/>
        </authorList>
    </citation>
    <scope>NUCLEOTIDE SEQUENCE [LARGE SCALE GENOMIC DNA]</scope>
    <source>
        <strain evidence="3 4">S276</strain>
    </source>
</reference>
<organism evidence="3 4">
    <name type="scientific">Chara braunii</name>
    <name type="common">Braun's stonewort</name>
    <dbReference type="NCBI Taxonomy" id="69332"/>
    <lineage>
        <taxon>Eukaryota</taxon>
        <taxon>Viridiplantae</taxon>
        <taxon>Streptophyta</taxon>
        <taxon>Charophyceae</taxon>
        <taxon>Charales</taxon>
        <taxon>Characeae</taxon>
        <taxon>Chara</taxon>
    </lineage>
</organism>